<reference evidence="1" key="1">
    <citation type="submission" date="2022-03" db="EMBL/GenBank/DDBJ databases">
        <authorList>
            <person name="Lindestad O."/>
        </authorList>
    </citation>
    <scope>NUCLEOTIDE SEQUENCE</scope>
</reference>
<dbReference type="Proteomes" id="UP000838756">
    <property type="component" value="Unassembled WGS sequence"/>
</dbReference>
<dbReference type="AlphaFoldDB" id="A0A8S4R2N9"/>
<organism evidence="1 2">
    <name type="scientific">Pararge aegeria aegeria</name>
    <dbReference type="NCBI Taxonomy" id="348720"/>
    <lineage>
        <taxon>Eukaryota</taxon>
        <taxon>Metazoa</taxon>
        <taxon>Ecdysozoa</taxon>
        <taxon>Arthropoda</taxon>
        <taxon>Hexapoda</taxon>
        <taxon>Insecta</taxon>
        <taxon>Pterygota</taxon>
        <taxon>Neoptera</taxon>
        <taxon>Endopterygota</taxon>
        <taxon>Lepidoptera</taxon>
        <taxon>Glossata</taxon>
        <taxon>Ditrysia</taxon>
        <taxon>Papilionoidea</taxon>
        <taxon>Nymphalidae</taxon>
        <taxon>Satyrinae</taxon>
        <taxon>Satyrini</taxon>
        <taxon>Parargina</taxon>
        <taxon>Pararge</taxon>
    </lineage>
</organism>
<dbReference type="EMBL" id="CAKXAJ010024665">
    <property type="protein sequence ID" value="CAH2229029.1"/>
    <property type="molecule type" value="Genomic_DNA"/>
</dbReference>
<gene>
    <name evidence="1" type="primary">jg7100</name>
    <name evidence="1" type="ORF">PAEG_LOCUS8529</name>
</gene>
<evidence type="ECO:0000313" key="1">
    <source>
        <dbReference type="EMBL" id="CAH2229029.1"/>
    </source>
</evidence>
<proteinExistence type="predicted"/>
<dbReference type="OrthoDB" id="6161911at2759"/>
<name>A0A8S4R2N9_9NEOP</name>
<accession>A0A8S4R2N9</accession>
<sequence length="170" mass="19306">MFLATLPRFVACSSGKNILLSANGKNIIYGLGVCNSGLRKNGDSNCENNDGDNNKPPRHLCPDCNPSAPTVYDAWTIKEDLGKRIEALEMWAFRRMLLAKYPMRKYCNASTNGVNICTPSRSEKLQIWGIYYDAKIFRKKSWLRNIREWTEIASAGELFHLAKIDKNLRS</sequence>
<comment type="caution">
    <text evidence="1">The sequence shown here is derived from an EMBL/GenBank/DDBJ whole genome shotgun (WGS) entry which is preliminary data.</text>
</comment>
<protein>
    <submittedName>
        <fullName evidence="1">Jg7100 protein</fullName>
    </submittedName>
</protein>
<evidence type="ECO:0000313" key="2">
    <source>
        <dbReference type="Proteomes" id="UP000838756"/>
    </source>
</evidence>
<keyword evidence="2" id="KW-1185">Reference proteome</keyword>